<feature type="domain" description="Luciferase-like" evidence="6">
    <location>
        <begin position="15"/>
        <end position="241"/>
    </location>
</feature>
<dbReference type="AlphaFoldDB" id="A0A9W4GUR2"/>
<evidence type="ECO:0000256" key="5">
    <source>
        <dbReference type="SAM" id="Coils"/>
    </source>
</evidence>
<dbReference type="PANTHER" id="PTHR42847:SF4">
    <property type="entry name" value="ALKANESULFONATE MONOOXYGENASE-RELATED"/>
    <property type="match status" value="1"/>
</dbReference>
<dbReference type="GO" id="GO:0008726">
    <property type="term" value="F:alkanesulfonate monooxygenase activity"/>
    <property type="evidence" value="ECO:0007669"/>
    <property type="project" value="TreeGrafter"/>
</dbReference>
<dbReference type="InterPro" id="IPR036661">
    <property type="entry name" value="Luciferase-like_sf"/>
</dbReference>
<evidence type="ECO:0000256" key="4">
    <source>
        <dbReference type="ARBA" id="ARBA00023033"/>
    </source>
</evidence>
<dbReference type="Gene3D" id="3.20.20.30">
    <property type="entry name" value="Luciferase-like domain"/>
    <property type="match status" value="1"/>
</dbReference>
<evidence type="ECO:0000313" key="8">
    <source>
        <dbReference type="Proteomes" id="UP001152519"/>
    </source>
</evidence>
<evidence type="ECO:0000256" key="2">
    <source>
        <dbReference type="ARBA" id="ARBA00022643"/>
    </source>
</evidence>
<evidence type="ECO:0000256" key="3">
    <source>
        <dbReference type="ARBA" id="ARBA00023002"/>
    </source>
</evidence>
<keyword evidence="5" id="KW-0175">Coiled coil</keyword>
<name>A0A9W4GUR2_9ACTN</name>
<keyword evidence="2" id="KW-0288">FMN</keyword>
<keyword evidence="3" id="KW-0560">Oxidoreductase</keyword>
<keyword evidence="4" id="KW-0503">Monooxygenase</keyword>
<sequence length="300" mass="32442">MRVGVVVLPEFSGPQGIRMWRRVEELGVAHAWTLDHLSWRGARGRPWFDSFTLLAAAAAGTERMTLGTLVASPNFRHPVTTATQAMGVDHLSGGRFVLGLGAGVAGPDADALGAKELSAAERADRFEEFVTMLDTLLRQPVTTRHGRYFQAVDVPMVPGCVQTPRVPFAVAATGPRGLRLTAAHADTWVTIGDPRRPGAETGQQALSTLRTQLDRLERACAQVGRDPGSLRRLVHLGRISADPWESPDRLADLTGACAELGFTDVVVDHPRPHEQRPDAMDRFQRAVGAVCAQTIHTQAS</sequence>
<protein>
    <submittedName>
        <fullName evidence="7">Bac_luciferase domain-containing protein</fullName>
    </submittedName>
</protein>
<evidence type="ECO:0000259" key="6">
    <source>
        <dbReference type="Pfam" id="PF00296"/>
    </source>
</evidence>
<dbReference type="Proteomes" id="UP001152519">
    <property type="component" value="Unassembled WGS sequence"/>
</dbReference>
<dbReference type="RefSeq" id="WP_251496666.1">
    <property type="nucleotide sequence ID" value="NZ_CAJSLV010000081.1"/>
</dbReference>
<dbReference type="InterPro" id="IPR011251">
    <property type="entry name" value="Luciferase-like_dom"/>
</dbReference>
<feature type="coiled-coil region" evidence="5">
    <location>
        <begin position="199"/>
        <end position="226"/>
    </location>
</feature>
<evidence type="ECO:0000313" key="7">
    <source>
        <dbReference type="EMBL" id="CAG6397150.1"/>
    </source>
</evidence>
<dbReference type="SUPFAM" id="SSF51679">
    <property type="entry name" value="Bacterial luciferase-like"/>
    <property type="match status" value="1"/>
</dbReference>
<organism evidence="7 8">
    <name type="scientific">Actinacidiphila cocklensis</name>
    <dbReference type="NCBI Taxonomy" id="887465"/>
    <lineage>
        <taxon>Bacteria</taxon>
        <taxon>Bacillati</taxon>
        <taxon>Actinomycetota</taxon>
        <taxon>Actinomycetes</taxon>
        <taxon>Kitasatosporales</taxon>
        <taxon>Streptomycetaceae</taxon>
        <taxon>Actinacidiphila</taxon>
    </lineage>
</organism>
<keyword evidence="1" id="KW-0285">Flavoprotein</keyword>
<reference evidence="7" key="1">
    <citation type="submission" date="2021-05" db="EMBL/GenBank/DDBJ databases">
        <authorList>
            <person name="Arsene-Ploetze F."/>
        </authorList>
    </citation>
    <scope>NUCLEOTIDE SEQUENCE</scope>
    <source>
        <strain evidence="7">DSM 42138</strain>
    </source>
</reference>
<dbReference type="GO" id="GO:0046306">
    <property type="term" value="P:alkanesulfonate catabolic process"/>
    <property type="evidence" value="ECO:0007669"/>
    <property type="project" value="TreeGrafter"/>
</dbReference>
<comment type="caution">
    <text evidence="7">The sequence shown here is derived from an EMBL/GenBank/DDBJ whole genome shotgun (WGS) entry which is preliminary data.</text>
</comment>
<accession>A0A9W4GUR2</accession>
<evidence type="ECO:0000256" key="1">
    <source>
        <dbReference type="ARBA" id="ARBA00022630"/>
    </source>
</evidence>
<dbReference type="PANTHER" id="PTHR42847">
    <property type="entry name" value="ALKANESULFONATE MONOOXYGENASE"/>
    <property type="match status" value="1"/>
</dbReference>
<dbReference type="InterPro" id="IPR050172">
    <property type="entry name" value="SsuD_RutA_monooxygenase"/>
</dbReference>
<proteinExistence type="predicted"/>
<keyword evidence="8" id="KW-1185">Reference proteome</keyword>
<dbReference type="EMBL" id="CAJSLV010000081">
    <property type="protein sequence ID" value="CAG6397150.1"/>
    <property type="molecule type" value="Genomic_DNA"/>
</dbReference>
<dbReference type="Pfam" id="PF00296">
    <property type="entry name" value="Bac_luciferase"/>
    <property type="match status" value="1"/>
</dbReference>
<gene>
    <name evidence="7" type="ORF">SCOCK_50199</name>
</gene>